<comment type="caution">
    <text evidence="3">The sequence shown here is derived from an EMBL/GenBank/DDBJ whole genome shotgun (WGS) entry which is preliminary data.</text>
</comment>
<feature type="domain" description="FAD-binding FR-type" evidence="2">
    <location>
        <begin position="6"/>
        <end position="112"/>
    </location>
</feature>
<dbReference type="PANTHER" id="PTHR30157:SF0">
    <property type="entry name" value="NADPH-DEPENDENT FERRIC-CHELATE REDUCTASE"/>
    <property type="match status" value="1"/>
</dbReference>
<dbReference type="Gene3D" id="2.40.30.10">
    <property type="entry name" value="Translation factors"/>
    <property type="match status" value="1"/>
</dbReference>
<dbReference type="Gene3D" id="3.40.50.80">
    <property type="entry name" value="Nucleotide-binding domain of ferredoxin-NADP reductase (FNR) module"/>
    <property type="match status" value="1"/>
</dbReference>
<dbReference type="AlphaFoldDB" id="A0A840UBY8"/>
<dbReference type="InterPro" id="IPR013113">
    <property type="entry name" value="SIP_FAD-bd"/>
</dbReference>
<dbReference type="RefSeq" id="WP_183703870.1">
    <property type="nucleotide sequence ID" value="NZ_JACHFE010000005.1"/>
</dbReference>
<dbReference type="InterPro" id="IPR007037">
    <property type="entry name" value="SIP_rossman_dom"/>
</dbReference>
<evidence type="ECO:0000313" key="4">
    <source>
        <dbReference type="Proteomes" id="UP000591735"/>
    </source>
</evidence>
<dbReference type="Pfam" id="PF04954">
    <property type="entry name" value="SIP"/>
    <property type="match status" value="1"/>
</dbReference>
<dbReference type="InterPro" id="IPR039374">
    <property type="entry name" value="SIP_fam"/>
</dbReference>
<dbReference type="InterPro" id="IPR017927">
    <property type="entry name" value="FAD-bd_FR_type"/>
</dbReference>
<evidence type="ECO:0000259" key="2">
    <source>
        <dbReference type="PROSITE" id="PS51384"/>
    </source>
</evidence>
<evidence type="ECO:0000313" key="3">
    <source>
        <dbReference type="EMBL" id="MBB5321713.1"/>
    </source>
</evidence>
<sequence>MPKPKLNPRQLEVLDSTRLTPHMVRVTLGGAALEDFPEQQESAYVKLVYPQEGSDHPLTRTYTIARQRPGEIDLDFVLHEDSGPASAWAASTRPGDRIQVGGPGPRKLINPDGDWFLIAGDMTALPAIRVNLASLPADARGHAVLEVLDEGDITNLPHPEGVSLHWVVNPEPGGDDSALVRTVRDLLWDEGEPAIWAACEFSCMRALRRYFRQERGVDRMKMYVSSYWKQGQSEDEHKVIKRRDADAEG</sequence>
<dbReference type="PANTHER" id="PTHR30157">
    <property type="entry name" value="FERRIC REDUCTASE, NADPH-DEPENDENT"/>
    <property type="match status" value="1"/>
</dbReference>
<accession>A0A840UBY8</accession>
<dbReference type="SUPFAM" id="SSF63380">
    <property type="entry name" value="Riboflavin synthase domain-like"/>
    <property type="match status" value="1"/>
</dbReference>
<dbReference type="CDD" id="cd06193">
    <property type="entry name" value="siderophore_interacting"/>
    <property type="match status" value="1"/>
</dbReference>
<dbReference type="InterPro" id="IPR039261">
    <property type="entry name" value="FNR_nucleotide-bd"/>
</dbReference>
<name>A0A840UBY8_9GAMM</name>
<gene>
    <name evidence="3" type="ORF">HNR38_002207</name>
</gene>
<comment type="similarity">
    <text evidence="1">Belongs to the SIP oxidoreductase family.</text>
</comment>
<dbReference type="EMBL" id="JACHFE010000005">
    <property type="protein sequence ID" value="MBB5321713.1"/>
    <property type="molecule type" value="Genomic_DNA"/>
</dbReference>
<dbReference type="Proteomes" id="UP000591735">
    <property type="component" value="Unassembled WGS sequence"/>
</dbReference>
<proteinExistence type="inferred from homology"/>
<dbReference type="Pfam" id="PF08021">
    <property type="entry name" value="FAD_binding_9"/>
    <property type="match status" value="1"/>
</dbReference>
<keyword evidence="4" id="KW-1185">Reference proteome</keyword>
<organism evidence="3 4">
    <name type="scientific">Marinobacter oulmenensis</name>
    <dbReference type="NCBI Taxonomy" id="643747"/>
    <lineage>
        <taxon>Bacteria</taxon>
        <taxon>Pseudomonadati</taxon>
        <taxon>Pseudomonadota</taxon>
        <taxon>Gammaproteobacteria</taxon>
        <taxon>Pseudomonadales</taxon>
        <taxon>Marinobacteraceae</taxon>
        <taxon>Marinobacter</taxon>
    </lineage>
</organism>
<evidence type="ECO:0000256" key="1">
    <source>
        <dbReference type="ARBA" id="ARBA00035644"/>
    </source>
</evidence>
<dbReference type="InterPro" id="IPR017938">
    <property type="entry name" value="Riboflavin_synthase-like_b-brl"/>
</dbReference>
<dbReference type="GO" id="GO:0016491">
    <property type="term" value="F:oxidoreductase activity"/>
    <property type="evidence" value="ECO:0007669"/>
    <property type="project" value="InterPro"/>
</dbReference>
<protein>
    <submittedName>
        <fullName evidence="3">NADPH-dependent ferric siderophore reductase</fullName>
    </submittedName>
</protein>
<dbReference type="PROSITE" id="PS51384">
    <property type="entry name" value="FAD_FR"/>
    <property type="match status" value="1"/>
</dbReference>
<reference evidence="3 4" key="1">
    <citation type="submission" date="2020-08" db="EMBL/GenBank/DDBJ databases">
        <title>Genomic Encyclopedia of Type Strains, Phase IV (KMG-IV): sequencing the most valuable type-strain genomes for metagenomic binning, comparative biology and taxonomic classification.</title>
        <authorList>
            <person name="Goeker M."/>
        </authorList>
    </citation>
    <scope>NUCLEOTIDE SEQUENCE [LARGE SCALE GENOMIC DNA]</scope>
    <source>
        <strain evidence="3 4">DSM 22359</strain>
    </source>
</reference>